<dbReference type="InterPro" id="IPR000873">
    <property type="entry name" value="AMP-dep_synth/lig_dom"/>
</dbReference>
<dbReference type="AlphaFoldDB" id="A0A934QEA1"/>
<evidence type="ECO:0000256" key="4">
    <source>
        <dbReference type="ARBA" id="ARBA00022840"/>
    </source>
</evidence>
<dbReference type="GO" id="GO:0006633">
    <property type="term" value="P:fatty acid biosynthetic process"/>
    <property type="evidence" value="ECO:0007669"/>
    <property type="project" value="TreeGrafter"/>
</dbReference>
<dbReference type="GO" id="GO:0016405">
    <property type="term" value="F:CoA-ligase activity"/>
    <property type="evidence" value="ECO:0007669"/>
    <property type="project" value="UniProtKB-ARBA"/>
</dbReference>
<feature type="domain" description="AMP-binding enzyme C-terminal" evidence="7">
    <location>
        <begin position="497"/>
        <end position="574"/>
    </location>
</feature>
<dbReference type="InterPro" id="IPR025110">
    <property type="entry name" value="AMP-bd_C"/>
</dbReference>
<evidence type="ECO:0000259" key="7">
    <source>
        <dbReference type="Pfam" id="PF13193"/>
    </source>
</evidence>
<keyword evidence="4" id="KW-0067">ATP-binding</keyword>
<gene>
    <name evidence="8" type="ORF">JD292_09025</name>
</gene>
<dbReference type="Gene3D" id="3.30.300.30">
    <property type="match status" value="1"/>
</dbReference>
<dbReference type="EMBL" id="JAEHOI010000007">
    <property type="protein sequence ID" value="MBK0422215.1"/>
    <property type="molecule type" value="Genomic_DNA"/>
</dbReference>
<feature type="domain" description="AMP-dependent synthetase/ligase" evidence="6">
    <location>
        <begin position="52"/>
        <end position="402"/>
    </location>
</feature>
<comment type="similarity">
    <text evidence="1">Belongs to the ATP-dependent AMP-binding enzyme family.</text>
</comment>
<dbReference type="GO" id="GO:0005524">
    <property type="term" value="F:ATP binding"/>
    <property type="evidence" value="ECO:0007669"/>
    <property type="project" value="UniProtKB-KW"/>
</dbReference>
<dbReference type="InterPro" id="IPR051087">
    <property type="entry name" value="Mitochondrial_ACSM"/>
</dbReference>
<evidence type="ECO:0000313" key="9">
    <source>
        <dbReference type="Proteomes" id="UP000618733"/>
    </source>
</evidence>
<name>A0A934QEA1_9MICO</name>
<feature type="region of interest" description="Disordered" evidence="5">
    <location>
        <begin position="414"/>
        <end position="436"/>
    </location>
</feature>
<dbReference type="SUPFAM" id="SSF56801">
    <property type="entry name" value="Acetyl-CoA synthetase-like"/>
    <property type="match status" value="1"/>
</dbReference>
<keyword evidence="9" id="KW-1185">Reference proteome</keyword>
<dbReference type="RefSeq" id="WP_200132412.1">
    <property type="nucleotide sequence ID" value="NZ_JAEHOI010000007.1"/>
</dbReference>
<dbReference type="GO" id="GO:0004321">
    <property type="term" value="F:fatty-acyl-CoA synthase activity"/>
    <property type="evidence" value="ECO:0007669"/>
    <property type="project" value="TreeGrafter"/>
</dbReference>
<evidence type="ECO:0000256" key="5">
    <source>
        <dbReference type="SAM" id="MobiDB-lite"/>
    </source>
</evidence>
<feature type="compositionally biased region" description="Low complexity" evidence="5">
    <location>
        <begin position="416"/>
        <end position="430"/>
    </location>
</feature>
<dbReference type="Gene3D" id="3.40.50.12780">
    <property type="entry name" value="N-terminal domain of ligase-like"/>
    <property type="match status" value="1"/>
</dbReference>
<keyword evidence="3" id="KW-0547">Nucleotide-binding</keyword>
<dbReference type="GO" id="GO:0006637">
    <property type="term" value="P:acyl-CoA metabolic process"/>
    <property type="evidence" value="ECO:0007669"/>
    <property type="project" value="TreeGrafter"/>
</dbReference>
<comment type="caution">
    <text evidence="8">The sequence shown here is derived from an EMBL/GenBank/DDBJ whole genome shotgun (WGS) entry which is preliminary data.</text>
</comment>
<protein>
    <submittedName>
        <fullName evidence="8">AMP-binding protein</fullName>
    </submittedName>
</protein>
<evidence type="ECO:0000313" key="8">
    <source>
        <dbReference type="EMBL" id="MBK0422215.1"/>
    </source>
</evidence>
<dbReference type="GO" id="GO:0015645">
    <property type="term" value="F:fatty acid ligase activity"/>
    <property type="evidence" value="ECO:0007669"/>
    <property type="project" value="TreeGrafter"/>
</dbReference>
<dbReference type="InterPro" id="IPR020845">
    <property type="entry name" value="AMP-binding_CS"/>
</dbReference>
<proteinExistence type="inferred from homology"/>
<organism evidence="8 9">
    <name type="scientific">Leucobacter edaphi</name>
    <dbReference type="NCBI Taxonomy" id="2796472"/>
    <lineage>
        <taxon>Bacteria</taxon>
        <taxon>Bacillati</taxon>
        <taxon>Actinomycetota</taxon>
        <taxon>Actinomycetes</taxon>
        <taxon>Micrococcales</taxon>
        <taxon>Microbacteriaceae</taxon>
        <taxon>Leucobacter</taxon>
    </lineage>
</organism>
<sequence length="608" mass="66029">MTEIDPTTAFFAARDQLLELAGDPDRARAEFTWPDVGPSFNWAHDVFDAIAEGNDNVALWIAEEDGSEQKITFAELKRRSDQVANWLRGIGARKGDVAMLMLGNRLELWEIMLAAMKLGVVILPTSVVLGAHELVDRVERGTVSWVFAAPEDAIKFAEVPGNYRGVGVGLEAGTKDQRAALWEWFHYEESRSAGTGAVPKRTASTDPALIYFTSGTTSLPKIVVHSHTSYPLGHLTTMSWIGVRPGDIHLVISAPGWGKHAWSAFYGPWHVGATIFVANYARFDAEFLVSELDRVGVNTFCAPPTVWRMLIQRKLDRKPRALREVMSAGEPLNPEVIARIQEWWGLEIRDGYGQTETTALIGNMPGDPLVPGAMGRPLPGVDAVLIDPMTGEEADEGEVCLRIVEGESAAGSLVEGSSAAGSRAEGSPAADGAPTWISPINLTPGYYGNPEATARATEGGVFHTGDVAQRGEDGVLTFVGRTDDIFKSSDFKVSPFEVESALLEHAFVAEAAVIGAPDPTRLNVTKAYVALAAGIDPDSDAARAVLAHARVVLPPYMRVRRVEFFELPKTTSGKIRRVELRQREEAAYAAGERIASEWREEDFPGLKG</sequence>
<evidence type="ECO:0000256" key="3">
    <source>
        <dbReference type="ARBA" id="ARBA00022741"/>
    </source>
</evidence>
<accession>A0A934QEA1</accession>
<keyword evidence="2" id="KW-0436">Ligase</keyword>
<reference evidence="8" key="1">
    <citation type="submission" date="2020-12" db="EMBL/GenBank/DDBJ databases">
        <title>Leucobacter sp. CAS2, isolated from Chromium sludge.</title>
        <authorList>
            <person name="Xu Z."/>
        </authorList>
    </citation>
    <scope>NUCLEOTIDE SEQUENCE</scope>
    <source>
        <strain evidence="8">CSA2</strain>
    </source>
</reference>
<dbReference type="Proteomes" id="UP000618733">
    <property type="component" value="Unassembled WGS sequence"/>
</dbReference>
<dbReference type="PANTHER" id="PTHR43605">
    <property type="entry name" value="ACYL-COENZYME A SYNTHETASE"/>
    <property type="match status" value="1"/>
</dbReference>
<evidence type="ECO:0000259" key="6">
    <source>
        <dbReference type="Pfam" id="PF00501"/>
    </source>
</evidence>
<evidence type="ECO:0000256" key="1">
    <source>
        <dbReference type="ARBA" id="ARBA00006432"/>
    </source>
</evidence>
<dbReference type="PANTHER" id="PTHR43605:SF10">
    <property type="entry name" value="ACYL-COA SYNTHETASE MEDIUM CHAIN FAMILY MEMBER 3"/>
    <property type="match status" value="1"/>
</dbReference>
<dbReference type="PROSITE" id="PS00455">
    <property type="entry name" value="AMP_BINDING"/>
    <property type="match status" value="1"/>
</dbReference>
<dbReference type="Pfam" id="PF13193">
    <property type="entry name" value="AMP-binding_C"/>
    <property type="match status" value="1"/>
</dbReference>
<evidence type="ECO:0000256" key="2">
    <source>
        <dbReference type="ARBA" id="ARBA00022598"/>
    </source>
</evidence>
<dbReference type="InterPro" id="IPR045851">
    <property type="entry name" value="AMP-bd_C_sf"/>
</dbReference>
<dbReference type="InterPro" id="IPR042099">
    <property type="entry name" value="ANL_N_sf"/>
</dbReference>
<dbReference type="Pfam" id="PF00501">
    <property type="entry name" value="AMP-binding"/>
    <property type="match status" value="1"/>
</dbReference>